<proteinExistence type="inferred from homology"/>
<dbReference type="PANTHER" id="PTHR23519">
    <property type="entry name" value="AUTOPHAGY-RELATED PROTEIN 22"/>
    <property type="match status" value="1"/>
</dbReference>
<dbReference type="InterPro" id="IPR024671">
    <property type="entry name" value="Atg22-like"/>
</dbReference>
<comment type="caution">
    <text evidence="7">The sequence shown here is derived from an EMBL/GenBank/DDBJ whole genome shotgun (WGS) entry which is preliminary data.</text>
</comment>
<keyword evidence="8" id="KW-1185">Reference proteome</keyword>
<dbReference type="GO" id="GO:0005774">
    <property type="term" value="C:vacuolar membrane"/>
    <property type="evidence" value="ECO:0007669"/>
    <property type="project" value="UniProtKB-SubCell"/>
</dbReference>
<accession>A0A9P5T590</accession>
<evidence type="ECO:0000256" key="2">
    <source>
        <dbReference type="ARBA" id="ARBA00022448"/>
    </source>
</evidence>
<organism evidence="7 8">
    <name type="scientific">Russula ochroleuca</name>
    <dbReference type="NCBI Taxonomy" id="152965"/>
    <lineage>
        <taxon>Eukaryota</taxon>
        <taxon>Fungi</taxon>
        <taxon>Dikarya</taxon>
        <taxon>Basidiomycota</taxon>
        <taxon>Agaricomycotina</taxon>
        <taxon>Agaricomycetes</taxon>
        <taxon>Russulales</taxon>
        <taxon>Russulaceae</taxon>
        <taxon>Russula</taxon>
    </lineage>
</organism>
<comment type="caution">
    <text evidence="6">Lacks conserved residue(s) required for the propagation of feature annotation.</text>
</comment>
<protein>
    <recommendedName>
        <fullName evidence="6">Autophagy-related protein</fullName>
    </recommendedName>
</protein>
<evidence type="ECO:0000256" key="3">
    <source>
        <dbReference type="ARBA" id="ARBA00022692"/>
    </source>
</evidence>
<dbReference type="AlphaFoldDB" id="A0A9P5T590"/>
<feature type="transmembrane region" description="Helical" evidence="6">
    <location>
        <begin position="164"/>
        <end position="180"/>
    </location>
</feature>
<keyword evidence="6" id="KW-0926">Vacuole</keyword>
<dbReference type="PANTHER" id="PTHR23519:SF1">
    <property type="entry name" value="AUTOPHAGY-RELATED PROTEIN 22"/>
    <property type="match status" value="1"/>
</dbReference>
<feature type="transmembrane region" description="Helical" evidence="6">
    <location>
        <begin position="131"/>
        <end position="152"/>
    </location>
</feature>
<evidence type="ECO:0000256" key="4">
    <source>
        <dbReference type="ARBA" id="ARBA00022989"/>
    </source>
</evidence>
<reference evidence="7" key="1">
    <citation type="submission" date="2019-10" db="EMBL/GenBank/DDBJ databases">
        <authorList>
            <consortium name="DOE Joint Genome Institute"/>
            <person name="Kuo A."/>
            <person name="Miyauchi S."/>
            <person name="Kiss E."/>
            <person name="Drula E."/>
            <person name="Kohler A."/>
            <person name="Sanchez-Garcia M."/>
            <person name="Andreopoulos B."/>
            <person name="Barry K.W."/>
            <person name="Bonito G."/>
            <person name="Buee M."/>
            <person name="Carver A."/>
            <person name="Chen C."/>
            <person name="Cichocki N."/>
            <person name="Clum A."/>
            <person name="Culley D."/>
            <person name="Crous P.W."/>
            <person name="Fauchery L."/>
            <person name="Girlanda M."/>
            <person name="Hayes R."/>
            <person name="Keri Z."/>
            <person name="LaButti K."/>
            <person name="Lipzen A."/>
            <person name="Lombard V."/>
            <person name="Magnuson J."/>
            <person name="Maillard F."/>
            <person name="Morin E."/>
            <person name="Murat C."/>
            <person name="Nolan M."/>
            <person name="Ohm R."/>
            <person name="Pangilinan J."/>
            <person name="Pereira M."/>
            <person name="Perotto S."/>
            <person name="Peter M."/>
            <person name="Riley R."/>
            <person name="Sitrit Y."/>
            <person name="Stielow B."/>
            <person name="Szollosi G."/>
            <person name="Zifcakova L."/>
            <person name="Stursova M."/>
            <person name="Spatafora J.W."/>
            <person name="Tedersoo L."/>
            <person name="Vaario L.-M."/>
            <person name="Yamada A."/>
            <person name="Yan M."/>
            <person name="Wang P."/>
            <person name="Xu J."/>
            <person name="Bruns T."/>
            <person name="Baldrian P."/>
            <person name="Vilgalys R."/>
            <person name="Henrissat B."/>
            <person name="Grigoriev I.V."/>
            <person name="Hibbett D."/>
            <person name="Nagy L.G."/>
            <person name="Martin F.M."/>
        </authorList>
    </citation>
    <scope>NUCLEOTIDE SEQUENCE</scope>
    <source>
        <strain evidence="7">Prilba</strain>
    </source>
</reference>
<evidence type="ECO:0000313" key="7">
    <source>
        <dbReference type="EMBL" id="KAF8476394.1"/>
    </source>
</evidence>
<keyword evidence="2 6" id="KW-0813">Transport</keyword>
<dbReference type="GO" id="GO:0012505">
    <property type="term" value="C:endomembrane system"/>
    <property type="evidence" value="ECO:0007669"/>
    <property type="project" value="UniProtKB-SubCell"/>
</dbReference>
<dbReference type="GO" id="GO:0032974">
    <property type="term" value="P:amino acid transmembrane export from vacuole"/>
    <property type="evidence" value="ECO:0007669"/>
    <property type="project" value="TreeGrafter"/>
</dbReference>
<keyword evidence="3 6" id="KW-0812">Transmembrane</keyword>
<reference evidence="7" key="2">
    <citation type="journal article" date="2020" name="Nat. Commun.">
        <title>Large-scale genome sequencing of mycorrhizal fungi provides insights into the early evolution of symbiotic traits.</title>
        <authorList>
            <person name="Miyauchi S."/>
            <person name="Kiss E."/>
            <person name="Kuo A."/>
            <person name="Drula E."/>
            <person name="Kohler A."/>
            <person name="Sanchez-Garcia M."/>
            <person name="Morin E."/>
            <person name="Andreopoulos B."/>
            <person name="Barry K.W."/>
            <person name="Bonito G."/>
            <person name="Buee M."/>
            <person name="Carver A."/>
            <person name="Chen C."/>
            <person name="Cichocki N."/>
            <person name="Clum A."/>
            <person name="Culley D."/>
            <person name="Crous P.W."/>
            <person name="Fauchery L."/>
            <person name="Girlanda M."/>
            <person name="Hayes R.D."/>
            <person name="Keri Z."/>
            <person name="LaButti K."/>
            <person name="Lipzen A."/>
            <person name="Lombard V."/>
            <person name="Magnuson J."/>
            <person name="Maillard F."/>
            <person name="Murat C."/>
            <person name="Nolan M."/>
            <person name="Ohm R.A."/>
            <person name="Pangilinan J."/>
            <person name="Pereira M.F."/>
            <person name="Perotto S."/>
            <person name="Peter M."/>
            <person name="Pfister S."/>
            <person name="Riley R."/>
            <person name="Sitrit Y."/>
            <person name="Stielow J.B."/>
            <person name="Szollosi G."/>
            <person name="Zifcakova L."/>
            <person name="Stursova M."/>
            <person name="Spatafora J.W."/>
            <person name="Tedersoo L."/>
            <person name="Vaario L.M."/>
            <person name="Yamada A."/>
            <person name="Yan M."/>
            <person name="Wang P."/>
            <person name="Xu J."/>
            <person name="Bruns T."/>
            <person name="Baldrian P."/>
            <person name="Vilgalys R."/>
            <person name="Dunand C."/>
            <person name="Henrissat B."/>
            <person name="Grigoriev I.V."/>
            <person name="Hibbett D."/>
            <person name="Nagy L.G."/>
            <person name="Martin F.M."/>
        </authorList>
    </citation>
    <scope>NUCLEOTIDE SEQUENCE</scope>
    <source>
        <strain evidence="7">Prilba</strain>
    </source>
</reference>
<sequence length="236" mass="26053">MRCDSLFMALGYGGHCFPHPRYCSCRMRRFEKAQNAVMTEEREGLLTNEAVPVVATEWSVRREVVDAWGGLGNIPFPSGASIAKVPLFKIHNSHLDNASFCKDNIHMPPSAGILGAWPILQRRLGLTSLRVLILLIIPASAIPLYGIIGLFAPCGARWGPRVPAEMFVLAVYFGVLYGAFQSHARALYAEVVPPGEEARWYCLFSITDKVSLPVLTGVDVERGRADARAWSSHENE</sequence>
<gene>
    <name evidence="7" type="ORF">DFH94DRAFT_846435</name>
</gene>
<dbReference type="Pfam" id="PF11700">
    <property type="entry name" value="ATG22"/>
    <property type="match status" value="1"/>
</dbReference>
<dbReference type="GO" id="GO:0006914">
    <property type="term" value="P:autophagy"/>
    <property type="evidence" value="ECO:0007669"/>
    <property type="project" value="UniProtKB-KW"/>
</dbReference>
<evidence type="ECO:0000256" key="5">
    <source>
        <dbReference type="ARBA" id="ARBA00023136"/>
    </source>
</evidence>
<dbReference type="InterPro" id="IPR050495">
    <property type="entry name" value="ATG22/LtaA_families"/>
</dbReference>
<evidence type="ECO:0000256" key="1">
    <source>
        <dbReference type="ARBA" id="ARBA00004127"/>
    </source>
</evidence>
<keyword evidence="5 6" id="KW-0472">Membrane</keyword>
<dbReference type="EMBL" id="WHVB01000015">
    <property type="protein sequence ID" value="KAF8476394.1"/>
    <property type="molecule type" value="Genomic_DNA"/>
</dbReference>
<name>A0A9P5T590_9AGAM</name>
<evidence type="ECO:0000256" key="6">
    <source>
        <dbReference type="RuleBase" id="RU363073"/>
    </source>
</evidence>
<keyword evidence="6" id="KW-0029">Amino-acid transport</keyword>
<comment type="similarity">
    <text evidence="6">Belongs to the ATG22 family.</text>
</comment>
<comment type="function">
    <text evidence="6">Vacuolar effluxer which mediate the efflux of amino acids resulting from autophagic degradation. The release of autophagic amino acids allows the maintenance of protein synthesis and viability during nitrogen starvation.</text>
</comment>
<keyword evidence="4 6" id="KW-1133">Transmembrane helix</keyword>
<evidence type="ECO:0000313" key="8">
    <source>
        <dbReference type="Proteomes" id="UP000759537"/>
    </source>
</evidence>
<dbReference type="OrthoDB" id="192733at2759"/>
<keyword evidence="6" id="KW-0072">Autophagy</keyword>
<comment type="subcellular location">
    <subcellularLocation>
        <location evidence="1">Endomembrane system</location>
        <topology evidence="1">Multi-pass membrane protein</topology>
    </subcellularLocation>
    <subcellularLocation>
        <location evidence="6">Vacuole membrane</location>
        <topology evidence="6">Multi-pass membrane protein</topology>
    </subcellularLocation>
</comment>
<dbReference type="Proteomes" id="UP000759537">
    <property type="component" value="Unassembled WGS sequence"/>
</dbReference>